<dbReference type="Gene3D" id="3.90.550.10">
    <property type="entry name" value="Spore Coat Polysaccharide Biosynthesis Protein SpsA, Chain A"/>
    <property type="match status" value="1"/>
</dbReference>
<feature type="region of interest" description="Disordered" evidence="5">
    <location>
        <begin position="185"/>
        <end position="204"/>
    </location>
</feature>
<evidence type="ECO:0000256" key="1">
    <source>
        <dbReference type="ARBA" id="ARBA00004776"/>
    </source>
</evidence>
<dbReference type="RefSeq" id="WP_263421916.1">
    <property type="nucleotide sequence ID" value="NZ_AP025017.1"/>
</dbReference>
<dbReference type="InterPro" id="IPR001173">
    <property type="entry name" value="Glyco_trans_2-like"/>
</dbReference>
<proteinExistence type="inferred from homology"/>
<evidence type="ECO:0000256" key="4">
    <source>
        <dbReference type="ARBA" id="ARBA00022679"/>
    </source>
</evidence>
<dbReference type="Proteomes" id="UP000824496">
    <property type="component" value="Chromosome"/>
</dbReference>
<feature type="domain" description="Glycosyltransferase 2-like" evidence="6">
    <location>
        <begin position="301"/>
        <end position="412"/>
    </location>
</feature>
<comment type="similarity">
    <text evidence="2">Belongs to the glycosyltransferase 2 family.</text>
</comment>
<protein>
    <recommendedName>
        <fullName evidence="6">Glycosyltransferase 2-like domain-containing protein</fullName>
    </recommendedName>
</protein>
<feature type="compositionally biased region" description="Polar residues" evidence="5">
    <location>
        <begin position="186"/>
        <end position="195"/>
    </location>
</feature>
<dbReference type="InterPro" id="IPR029044">
    <property type="entry name" value="Nucleotide-diphossugar_trans"/>
</dbReference>
<organism evidence="7 8">
    <name type="scientific">Actinomyces capricornis</name>
    <dbReference type="NCBI Taxonomy" id="2755559"/>
    <lineage>
        <taxon>Bacteria</taxon>
        <taxon>Bacillati</taxon>
        <taxon>Actinomycetota</taxon>
        <taxon>Actinomycetes</taxon>
        <taxon>Actinomycetales</taxon>
        <taxon>Actinomycetaceae</taxon>
        <taxon>Actinomyces</taxon>
    </lineage>
</organism>
<comment type="pathway">
    <text evidence="1">Cell wall biogenesis; cell wall polysaccharide biosynthesis.</text>
</comment>
<feature type="region of interest" description="Disordered" evidence="5">
    <location>
        <begin position="254"/>
        <end position="274"/>
    </location>
</feature>
<keyword evidence="3" id="KW-0328">Glycosyltransferase</keyword>
<evidence type="ECO:0000256" key="3">
    <source>
        <dbReference type="ARBA" id="ARBA00022676"/>
    </source>
</evidence>
<name>A0ABM7U8B2_9ACTO</name>
<feature type="region of interest" description="Disordered" evidence="5">
    <location>
        <begin position="1"/>
        <end position="39"/>
    </location>
</feature>
<evidence type="ECO:0000256" key="5">
    <source>
        <dbReference type="SAM" id="MobiDB-lite"/>
    </source>
</evidence>
<keyword evidence="4" id="KW-0808">Transferase</keyword>
<keyword evidence="8" id="KW-1185">Reference proteome</keyword>
<sequence length="540" mass="57008">MSAASPAASTGPGRAGSEETTTPVTPATPVTAATPEDVGAPETAGVLENAGAPGPQAPTGQEAPRGVAVLVLDGAPQEVEATTASTRVVSSPADELHVCTTWGQGARRTEAPYALLLRAGDRLEPGSLRALEGFARARSAQVLTADRIEQGSIRRCPRFSLRLLEQLPYAGRALLVSTELLREVTGSGQEPSSAPSEGGAPEALGGATEWDLQLRLVDAAGVVEHCPVVAVNQASPVRAGTLADRLAAVRRHLERQGRSGETVRPGPTGLPRVLPRRPREHRVSVVVPTAFTRRDLADAGPRVLVEALVAALDQTTGGVDCEIVLVVDEAAPEAAIEACRALWHGPLRVARTRGGFNFSRAINAGVAEARGDVVLLLNDDIEPVRPGWIQDMLAALDLPGVGAVGARLLFDDGGIQHLGVVCPPTILPTHPRLHEPDDPTDPLAQADVEYLAVTGACLMYRRADHEAVDGWNEDLPLNFNDTDFCLRLAGRGTAIVCVNSVRLVHRESSTRQARTLDSEAAALAPWVDFMATDPHIEYWG</sequence>
<feature type="compositionally biased region" description="Low complexity" evidence="5">
    <location>
        <begin position="1"/>
        <end position="12"/>
    </location>
</feature>
<evidence type="ECO:0000313" key="8">
    <source>
        <dbReference type="Proteomes" id="UP000824496"/>
    </source>
</evidence>
<dbReference type="SUPFAM" id="SSF53448">
    <property type="entry name" value="Nucleotide-diphospho-sugar transferases"/>
    <property type="match status" value="2"/>
</dbReference>
<dbReference type="PANTHER" id="PTHR43179">
    <property type="entry name" value="RHAMNOSYLTRANSFERASE WBBL"/>
    <property type="match status" value="1"/>
</dbReference>
<dbReference type="PANTHER" id="PTHR43179:SF12">
    <property type="entry name" value="GALACTOFURANOSYLTRANSFERASE GLFT2"/>
    <property type="match status" value="1"/>
</dbReference>
<evidence type="ECO:0000313" key="7">
    <source>
        <dbReference type="EMBL" id="BDA63684.1"/>
    </source>
</evidence>
<evidence type="ECO:0000256" key="2">
    <source>
        <dbReference type="ARBA" id="ARBA00006739"/>
    </source>
</evidence>
<reference evidence="7 8" key="1">
    <citation type="submission" date="2021-08" db="EMBL/GenBank/DDBJ databases">
        <title>Whole genome sequence of novel Actinomyces species strain MAS-1.</title>
        <authorList>
            <person name="Saito M."/>
            <person name="Kuwahara N."/>
            <person name="Takizawa T."/>
            <person name="Gotouda H."/>
            <person name="Ochiai T."/>
        </authorList>
    </citation>
    <scope>NUCLEOTIDE SEQUENCE [LARGE SCALE GENOMIC DNA]</scope>
    <source>
        <strain evidence="7 8">MAS-1</strain>
    </source>
</reference>
<feature type="compositionally biased region" description="Low complexity" evidence="5">
    <location>
        <begin position="18"/>
        <end position="36"/>
    </location>
</feature>
<gene>
    <name evidence="7" type="ORF">MANAM107_05180</name>
</gene>
<dbReference type="Pfam" id="PF00535">
    <property type="entry name" value="Glycos_transf_2"/>
    <property type="match status" value="1"/>
</dbReference>
<accession>A0ABM7U8B2</accession>
<evidence type="ECO:0000259" key="6">
    <source>
        <dbReference type="Pfam" id="PF00535"/>
    </source>
</evidence>
<dbReference type="EMBL" id="AP025017">
    <property type="protein sequence ID" value="BDA63684.1"/>
    <property type="molecule type" value="Genomic_DNA"/>
</dbReference>